<name>A0A161SKT8_9FLAO</name>
<keyword evidence="2" id="KW-1185">Reference proteome</keyword>
<evidence type="ECO:0000313" key="2">
    <source>
        <dbReference type="Proteomes" id="UP000076630"/>
    </source>
</evidence>
<accession>A0A161SKT8</accession>
<dbReference type="AlphaFoldDB" id="A0A161SKT8"/>
<dbReference type="RefSeq" id="WP_038988082.1">
    <property type="nucleotide sequence ID" value="NZ_JACAJW010000036.1"/>
</dbReference>
<comment type="caution">
    <text evidence="1">The sequence shown here is derived from an EMBL/GenBank/DDBJ whole genome shotgun (WGS) entry which is preliminary data.</text>
</comment>
<proteinExistence type="predicted"/>
<dbReference type="Proteomes" id="UP000076630">
    <property type="component" value="Unassembled WGS sequence"/>
</dbReference>
<protein>
    <submittedName>
        <fullName evidence="1">Uncharacterized protein</fullName>
    </submittedName>
</protein>
<sequence length="524" mass="61464">MKFIPFSEIKHLLPNNCWYKQDIPELPVLYCEGHQYWDAPLDLDEVVNEEHPSEIIPFILVNGNLTVPQIYNEHVDGSTGLVVLGNLKTNNIVVGGQEIYVKGDLDVAEVFWGEHDHGNLVVEGTIRSRLFINTDYGVDDYRFSMRENIEVDFVLNHDLERDVADPTVLFHLIKPEYLYTREDLDDTIYSWQDWLKTTDILRALAQNQSILLDTPNPAYADEAYPYAFPNKDITLDNVMKLAGGTIFNQNHIPDKEEINIEYTEGPMYKRISFFNGDPYSTTVYFQYEDLYAMLVTIEKKKSILPFSKDYTVQTFYKYPSEQGSTWQPMVNTSIAESLTIEWQKLLREYSDMIGIYNKKQKIVTAINFNEIMKRPIVQRLGKRYYESEDSTVFYCGQQWQFRLEDKAAGHAPRITIHNYLGKGADGENQYEYFHYELEQDSDPKSKPYVQIYYQREKGPEADVYLLEVCTRRNMLKAINYFIYLQKYIERVWIKEEVILTEEEIKLREAIDKGNNYLRGILGQR</sequence>
<dbReference type="EMBL" id="LQNU01000043">
    <property type="protein sequence ID" value="KZE82735.1"/>
    <property type="molecule type" value="Genomic_DNA"/>
</dbReference>
<reference evidence="1 2" key="1">
    <citation type="submission" date="2016-01" db="EMBL/GenBank/DDBJ databases">
        <title>Whole genome sequencing of Myroides marinus L41.</title>
        <authorList>
            <person name="Hong K.W."/>
        </authorList>
    </citation>
    <scope>NUCLEOTIDE SEQUENCE [LARGE SCALE GENOMIC DNA]</scope>
    <source>
        <strain evidence="1 2">L41</strain>
    </source>
</reference>
<evidence type="ECO:0000313" key="1">
    <source>
        <dbReference type="EMBL" id="KZE82735.1"/>
    </source>
</evidence>
<dbReference type="OrthoDB" id="2044786at2"/>
<gene>
    <name evidence="1" type="ORF">AV926_06410</name>
</gene>
<organism evidence="1 2">
    <name type="scientific">Myroides marinus</name>
    <dbReference type="NCBI Taxonomy" id="703342"/>
    <lineage>
        <taxon>Bacteria</taxon>
        <taxon>Pseudomonadati</taxon>
        <taxon>Bacteroidota</taxon>
        <taxon>Flavobacteriia</taxon>
        <taxon>Flavobacteriales</taxon>
        <taxon>Flavobacteriaceae</taxon>
        <taxon>Myroides</taxon>
    </lineage>
</organism>